<evidence type="ECO:0000256" key="1">
    <source>
        <dbReference type="ARBA" id="ARBA00009981"/>
    </source>
</evidence>
<dbReference type="EMBL" id="DNZF01000012">
    <property type="protein sequence ID" value="HBK52390.1"/>
    <property type="molecule type" value="Genomic_DNA"/>
</dbReference>
<dbReference type="SUPFAM" id="SSF143120">
    <property type="entry name" value="YefM-like"/>
    <property type="match status" value="1"/>
</dbReference>
<evidence type="ECO:0000313" key="3">
    <source>
        <dbReference type="Proteomes" id="UP000263273"/>
    </source>
</evidence>
<dbReference type="InterPro" id="IPR036165">
    <property type="entry name" value="YefM-like_sf"/>
</dbReference>
<evidence type="ECO:0000313" key="2">
    <source>
        <dbReference type="EMBL" id="HBK52390.1"/>
    </source>
</evidence>
<proteinExistence type="inferred from homology"/>
<gene>
    <name evidence="2" type="ORF">DDZ44_00430</name>
</gene>
<sequence>MIVKPSSVIRSDYKGFSKLCHETDDPILITNNGENDLVVMSHEAFCRREAWIHLQAKLSAADKQIAAGELFDHEEVFSHLKERIHGQA</sequence>
<dbReference type="Proteomes" id="UP000263273">
    <property type="component" value="Unassembled WGS sequence"/>
</dbReference>
<accession>A0A354YSU7</accession>
<dbReference type="STRING" id="378794.GCA_001570625_02161"/>
<organism evidence="2 3">
    <name type="scientific">Syntrophomonas wolfei</name>
    <dbReference type="NCBI Taxonomy" id="863"/>
    <lineage>
        <taxon>Bacteria</taxon>
        <taxon>Bacillati</taxon>
        <taxon>Bacillota</taxon>
        <taxon>Clostridia</taxon>
        <taxon>Eubacteriales</taxon>
        <taxon>Syntrophomonadaceae</taxon>
        <taxon>Syntrophomonas</taxon>
    </lineage>
</organism>
<name>A0A354YSU7_9FIRM</name>
<dbReference type="AlphaFoldDB" id="A0A354YSU7"/>
<comment type="caution">
    <text evidence="2">The sequence shown here is derived from an EMBL/GenBank/DDBJ whole genome shotgun (WGS) entry which is preliminary data.</text>
</comment>
<reference evidence="2 3" key="1">
    <citation type="journal article" date="2018" name="Nat. Biotechnol.">
        <title>A standardized bacterial taxonomy based on genome phylogeny substantially revises the tree of life.</title>
        <authorList>
            <person name="Parks D.H."/>
            <person name="Chuvochina M."/>
            <person name="Waite D.W."/>
            <person name="Rinke C."/>
            <person name="Skarshewski A."/>
            <person name="Chaumeil P.A."/>
            <person name="Hugenholtz P."/>
        </authorList>
    </citation>
    <scope>NUCLEOTIDE SEQUENCE [LARGE SCALE GENOMIC DNA]</scope>
    <source>
        <strain evidence="2">UBA10948</strain>
    </source>
</reference>
<protein>
    <submittedName>
        <fullName evidence="2">Type II toxin-antitoxin system Phd/YefM family antitoxin</fullName>
    </submittedName>
</protein>
<comment type="similarity">
    <text evidence="1">Belongs to the phD/YefM antitoxin family.</text>
</comment>